<feature type="domain" description="C3H1-type" evidence="7">
    <location>
        <begin position="230"/>
        <end position="257"/>
    </location>
</feature>
<dbReference type="SMART" id="SM00356">
    <property type="entry name" value="ZnF_C3H1"/>
    <property type="match status" value="3"/>
</dbReference>
<name>A0A2I0WR82_9ASPA</name>
<reference evidence="8 9" key="1">
    <citation type="journal article" date="2016" name="Sci. Rep.">
        <title>The Dendrobium catenatum Lindl. genome sequence provides insights into polysaccharide synthase, floral development and adaptive evolution.</title>
        <authorList>
            <person name="Zhang G.Q."/>
            <person name="Xu Q."/>
            <person name="Bian C."/>
            <person name="Tsai W.C."/>
            <person name="Yeh C.M."/>
            <person name="Liu K.W."/>
            <person name="Yoshida K."/>
            <person name="Zhang L.S."/>
            <person name="Chang S.B."/>
            <person name="Chen F."/>
            <person name="Shi Y."/>
            <person name="Su Y.Y."/>
            <person name="Zhang Y.Q."/>
            <person name="Chen L.J."/>
            <person name="Yin Y."/>
            <person name="Lin M."/>
            <person name="Huang H."/>
            <person name="Deng H."/>
            <person name="Wang Z.W."/>
            <person name="Zhu S.L."/>
            <person name="Zhao X."/>
            <person name="Deng C."/>
            <person name="Niu S.C."/>
            <person name="Huang J."/>
            <person name="Wang M."/>
            <person name="Liu G.H."/>
            <person name="Yang H.J."/>
            <person name="Xiao X.J."/>
            <person name="Hsiao Y.Y."/>
            <person name="Wu W.L."/>
            <person name="Chen Y.Y."/>
            <person name="Mitsuda N."/>
            <person name="Ohme-Takagi M."/>
            <person name="Luo Y.B."/>
            <person name="Van de Peer Y."/>
            <person name="Liu Z.J."/>
        </authorList>
    </citation>
    <scope>NUCLEOTIDE SEQUENCE [LARGE SCALE GENOMIC DNA]</scope>
    <source>
        <tissue evidence="8">The whole plant</tissue>
    </source>
</reference>
<accession>A0A2I0WR82</accession>
<feature type="transmembrane region" description="Helical" evidence="6">
    <location>
        <begin position="728"/>
        <end position="746"/>
    </location>
</feature>
<dbReference type="PANTHER" id="PTHR36886:SF8">
    <property type="entry name" value="ZINC FINGER CCCH DOMAIN-CONTAINING PROTEIN 38"/>
    <property type="match status" value="1"/>
</dbReference>
<feature type="compositionally biased region" description="Polar residues" evidence="5">
    <location>
        <begin position="40"/>
        <end position="60"/>
    </location>
</feature>
<dbReference type="Gene3D" id="4.10.1000.10">
    <property type="entry name" value="Zinc finger, CCCH-type"/>
    <property type="match status" value="1"/>
</dbReference>
<dbReference type="InterPro" id="IPR000571">
    <property type="entry name" value="Znf_CCCH"/>
</dbReference>
<keyword evidence="1 4" id="KW-0479">Metal-binding</keyword>
<keyword evidence="3 4" id="KW-0862">Zinc</keyword>
<dbReference type="PROSITE" id="PS50103">
    <property type="entry name" value="ZF_C3H1"/>
    <property type="match status" value="3"/>
</dbReference>
<feature type="compositionally biased region" description="Polar residues" evidence="5">
    <location>
        <begin position="338"/>
        <end position="350"/>
    </location>
</feature>
<dbReference type="GO" id="GO:0008270">
    <property type="term" value="F:zinc ion binding"/>
    <property type="evidence" value="ECO:0007669"/>
    <property type="project" value="UniProtKB-KW"/>
</dbReference>
<keyword evidence="6" id="KW-1133">Transmembrane helix</keyword>
<gene>
    <name evidence="8" type="ORF">MA16_Dca012290</name>
</gene>
<evidence type="ECO:0000256" key="6">
    <source>
        <dbReference type="SAM" id="Phobius"/>
    </source>
</evidence>
<feature type="region of interest" description="Disordered" evidence="5">
    <location>
        <begin position="270"/>
        <end position="350"/>
    </location>
</feature>
<dbReference type="Pfam" id="PF14608">
    <property type="entry name" value="zf-CCCH_2"/>
    <property type="match status" value="2"/>
</dbReference>
<feature type="domain" description="C3H1-type" evidence="7">
    <location>
        <begin position="77"/>
        <end position="99"/>
    </location>
</feature>
<organism evidence="8 9">
    <name type="scientific">Dendrobium catenatum</name>
    <dbReference type="NCBI Taxonomy" id="906689"/>
    <lineage>
        <taxon>Eukaryota</taxon>
        <taxon>Viridiplantae</taxon>
        <taxon>Streptophyta</taxon>
        <taxon>Embryophyta</taxon>
        <taxon>Tracheophyta</taxon>
        <taxon>Spermatophyta</taxon>
        <taxon>Magnoliopsida</taxon>
        <taxon>Liliopsida</taxon>
        <taxon>Asparagales</taxon>
        <taxon>Orchidaceae</taxon>
        <taxon>Epidendroideae</taxon>
        <taxon>Malaxideae</taxon>
        <taxon>Dendrobiinae</taxon>
        <taxon>Dendrobium</taxon>
    </lineage>
</organism>
<feature type="domain" description="C3H1-type" evidence="7">
    <location>
        <begin position="169"/>
        <end position="196"/>
    </location>
</feature>
<dbReference type="InterPro" id="IPR052650">
    <property type="entry name" value="Zinc_finger_CCCH"/>
</dbReference>
<evidence type="ECO:0000313" key="8">
    <source>
        <dbReference type="EMBL" id="PKU78170.1"/>
    </source>
</evidence>
<evidence type="ECO:0000259" key="7">
    <source>
        <dbReference type="PROSITE" id="PS50103"/>
    </source>
</evidence>
<feature type="zinc finger region" description="C3H1-type" evidence="4">
    <location>
        <begin position="77"/>
        <end position="99"/>
    </location>
</feature>
<evidence type="ECO:0000256" key="5">
    <source>
        <dbReference type="SAM" id="MobiDB-lite"/>
    </source>
</evidence>
<evidence type="ECO:0000256" key="1">
    <source>
        <dbReference type="ARBA" id="ARBA00022723"/>
    </source>
</evidence>
<feature type="compositionally biased region" description="Polar residues" evidence="5">
    <location>
        <begin position="281"/>
        <end position="302"/>
    </location>
</feature>
<reference evidence="8 9" key="2">
    <citation type="journal article" date="2017" name="Nature">
        <title>The Apostasia genome and the evolution of orchids.</title>
        <authorList>
            <person name="Zhang G.Q."/>
            <person name="Liu K.W."/>
            <person name="Li Z."/>
            <person name="Lohaus R."/>
            <person name="Hsiao Y.Y."/>
            <person name="Niu S.C."/>
            <person name="Wang J.Y."/>
            <person name="Lin Y.C."/>
            <person name="Xu Q."/>
            <person name="Chen L.J."/>
            <person name="Yoshida K."/>
            <person name="Fujiwara S."/>
            <person name="Wang Z.W."/>
            <person name="Zhang Y.Q."/>
            <person name="Mitsuda N."/>
            <person name="Wang M."/>
            <person name="Liu G.H."/>
            <person name="Pecoraro L."/>
            <person name="Huang H.X."/>
            <person name="Xiao X.J."/>
            <person name="Lin M."/>
            <person name="Wu X.Y."/>
            <person name="Wu W.L."/>
            <person name="Chen Y.Y."/>
            <person name="Chang S.B."/>
            <person name="Sakamoto S."/>
            <person name="Ohme-Takagi M."/>
            <person name="Yagi M."/>
            <person name="Zeng S.J."/>
            <person name="Shen C.Y."/>
            <person name="Yeh C.M."/>
            <person name="Luo Y.B."/>
            <person name="Tsai W.C."/>
            <person name="Van de Peer Y."/>
            <person name="Liu Z.J."/>
        </authorList>
    </citation>
    <scope>NUCLEOTIDE SEQUENCE [LARGE SCALE GENOMIC DNA]</scope>
    <source>
        <tissue evidence="8">The whole plant</tissue>
    </source>
</reference>
<evidence type="ECO:0000313" key="9">
    <source>
        <dbReference type="Proteomes" id="UP000233837"/>
    </source>
</evidence>
<dbReference type="AlphaFoldDB" id="A0A2I0WR82"/>
<dbReference type="PANTHER" id="PTHR36886">
    <property type="entry name" value="PROTEIN FRIGIDA-ESSENTIAL 1"/>
    <property type="match status" value="1"/>
</dbReference>
<keyword evidence="2 4" id="KW-0863">Zinc-finger</keyword>
<dbReference type="Proteomes" id="UP000233837">
    <property type="component" value="Unassembled WGS sequence"/>
</dbReference>
<dbReference type="EMBL" id="KZ502472">
    <property type="protein sequence ID" value="PKU78170.1"/>
    <property type="molecule type" value="Genomic_DNA"/>
</dbReference>
<evidence type="ECO:0000256" key="3">
    <source>
        <dbReference type="ARBA" id="ARBA00022833"/>
    </source>
</evidence>
<dbReference type="Gene3D" id="3.30.1370.210">
    <property type="match status" value="1"/>
</dbReference>
<dbReference type="Pfam" id="PF23030">
    <property type="entry name" value="SCAF11-like_C"/>
    <property type="match status" value="1"/>
</dbReference>
<keyword evidence="6" id="KW-0472">Membrane</keyword>
<feature type="zinc finger region" description="C3H1-type" evidence="4">
    <location>
        <begin position="169"/>
        <end position="196"/>
    </location>
</feature>
<dbReference type="InterPro" id="IPR036855">
    <property type="entry name" value="Znf_CCCH_sf"/>
</dbReference>
<dbReference type="STRING" id="906689.A0A2I0WR82"/>
<keyword evidence="9" id="KW-1185">Reference proteome</keyword>
<feature type="zinc finger region" description="C3H1-type" evidence="4">
    <location>
        <begin position="230"/>
        <end position="257"/>
    </location>
</feature>
<proteinExistence type="predicted"/>
<dbReference type="SUPFAM" id="SSF90229">
    <property type="entry name" value="CCCH zinc finger"/>
    <property type="match status" value="2"/>
</dbReference>
<protein>
    <submittedName>
        <fullName evidence="8">Zinc finger CCCH domain-containing protein 55</fullName>
    </submittedName>
</protein>
<feature type="region of interest" description="Disordered" evidence="5">
    <location>
        <begin position="40"/>
        <end position="62"/>
    </location>
</feature>
<keyword evidence="6" id="KW-0812">Transmembrane</keyword>
<sequence length="752" mass="82885">MICPLILKKGIKVLAICPQLMTEEGCTAGKGAGAGAFPVTQGSRSWSANRGKSPSYVSKQGSERWTDKGRMRGMNEACRAFAAGNCRRGNECRYLHEDGCLRQIDRHHDTGLTDGRGIRLERERQLVYGSNETLTDTEERNKYSRDKLSGMHEEHHEDGSAANIQHPSYRSNERCFDFIRGRCFRGEACRYIHDDASSDGGWSVKDEFSGRVHDRRGESASFTRRIHHQRLSDIPCKYFLQGHCIHGEGCKFLHQPGPLNIPLDRSLDGSQHSFVSAGPAGNSTSTNASEQQHQTARFSSTNPHRENLRGVGDTQPIDKQKFSKRSLSQDGHKRPHSSEQQATTSEVCEELSVNNPLPTTLIACQNADSRGQNQSAPKILHAQNHFAPPIPSKGQMLQVMHSHYQNGKNQFAALEKPPDAHSFNANIQNRSANPSSHQLNPQNLDSRAQVQKNISILSNSGSNFNHNGQIQQNGPLILVSHSGLGQQEIAGDSQNVLPQNVQNQVQNIPAYISNGQNNLIVVPQPSLNPQILNSDDKNCQLTMKKQLPHDTDSSEAAKITDLSASLAQFFGSAAQNSQSSAAITPQPFLNPNSLASFATPIAPPLPTEVDTKQIDDKTEAHGTNGEAENGKDVDTKKIKEAKEIRLFKCALVEFVKDALKPKWKEGQLSKEAYKTIVKKVVEKVCGSLQGPNVPQTQEKIDLYLLNCKAKLTKLVQVSPIHSSFLSQIFHLMVFVMVVVGLFSTGLRGKVCQ</sequence>
<evidence type="ECO:0000256" key="2">
    <source>
        <dbReference type="ARBA" id="ARBA00022771"/>
    </source>
</evidence>
<evidence type="ECO:0000256" key="4">
    <source>
        <dbReference type="PROSITE-ProRule" id="PRU00723"/>
    </source>
</evidence>
<dbReference type="InterPro" id="IPR057031">
    <property type="entry name" value="SFR19-like_C"/>
</dbReference>